<keyword evidence="4" id="KW-1185">Reference proteome</keyword>
<evidence type="ECO:0000313" key="3">
    <source>
        <dbReference type="EMBL" id="MBN8226503.1"/>
    </source>
</evidence>
<dbReference type="Proteomes" id="UP000664052">
    <property type="component" value="Unassembled WGS sequence"/>
</dbReference>
<comment type="caution">
    <text evidence="3">The sequence shown here is derived from an EMBL/GenBank/DDBJ whole genome shotgun (WGS) entry which is preliminary data.</text>
</comment>
<gene>
    <name evidence="3" type="ORF">JYK02_03160</name>
</gene>
<sequence length="413" mass="44538">MKNTQRIAFAILTIAGTAALGSGFIAADEKDYKAVPLTYAPIGGASVELPRKVDLSAKLPPPGDQGDQPSCVGWAVGYGMASYYRFDGSTPMSPSFIYNNIKQGPGCNGGSRLLDGVNILSGKGSVSISRFPYDPLSCTKPDAATHVEATRNRVYPKRRIEPRSRSDVKAFLKDGLPIVVGLDVGPSFYAHKGITPLTTAERTDGHAVLIVGYDDDLKAYKIFNSQGAGWGIGGFGWISYELFEGTAREAYIFTIKRENTPKSVALTPVSGSQSAILGGSLTDATVSDLRLEYVNLDDSESLVASINAKFPASLINKSVDFEAFFFLNDLMKKGELLPLHRELWSSIITNSGSKRFAQKISCESLGDYAQPSEMFSREDSGSPELAYIVYIYANGVAIGRSELKVTKFPCAPQ</sequence>
<feature type="signal peptide" evidence="1">
    <location>
        <begin position="1"/>
        <end position="27"/>
    </location>
</feature>
<dbReference type="SMART" id="SM00645">
    <property type="entry name" value="Pept_C1"/>
    <property type="match status" value="1"/>
</dbReference>
<dbReference type="Gene3D" id="3.90.70.10">
    <property type="entry name" value="Cysteine proteinases"/>
    <property type="match status" value="1"/>
</dbReference>
<feature type="chain" id="PRO_5047368236" evidence="1">
    <location>
        <begin position="28"/>
        <end position="413"/>
    </location>
</feature>
<feature type="domain" description="Peptidase C1A papain C-terminal" evidence="2">
    <location>
        <begin position="49"/>
        <end position="254"/>
    </location>
</feature>
<dbReference type="Pfam" id="PF00112">
    <property type="entry name" value="Peptidase_C1"/>
    <property type="match status" value="1"/>
</dbReference>
<evidence type="ECO:0000313" key="4">
    <source>
        <dbReference type="Proteomes" id="UP000664052"/>
    </source>
</evidence>
<dbReference type="InterPro" id="IPR000668">
    <property type="entry name" value="Peptidase_C1A_C"/>
</dbReference>
<evidence type="ECO:0000259" key="2">
    <source>
        <dbReference type="SMART" id="SM00645"/>
    </source>
</evidence>
<evidence type="ECO:0000256" key="1">
    <source>
        <dbReference type="SAM" id="SignalP"/>
    </source>
</evidence>
<dbReference type="InterPro" id="IPR038765">
    <property type="entry name" value="Papain-like_cys_pep_sf"/>
</dbReference>
<dbReference type="RefSeq" id="WP_207048354.1">
    <property type="nucleotide sequence ID" value="NZ_JAFIMU010000002.1"/>
</dbReference>
<dbReference type="EMBL" id="JAFIMU010000002">
    <property type="protein sequence ID" value="MBN8226503.1"/>
    <property type="molecule type" value="Genomic_DNA"/>
</dbReference>
<name>A0ABS3D4B3_9BACT</name>
<reference evidence="3 4" key="1">
    <citation type="submission" date="2021-02" db="EMBL/GenBank/DDBJ databases">
        <title>De Novo genome assembly of isolated myxobacteria.</title>
        <authorList>
            <person name="Stevens D.C."/>
        </authorList>
    </citation>
    <scope>NUCLEOTIDE SEQUENCE [LARGE SCALE GENOMIC DNA]</scope>
    <source>
        <strain evidence="3 4">ATCC 29039</strain>
    </source>
</reference>
<dbReference type="SUPFAM" id="SSF54001">
    <property type="entry name" value="Cysteine proteinases"/>
    <property type="match status" value="1"/>
</dbReference>
<proteinExistence type="predicted"/>
<dbReference type="CDD" id="cd02619">
    <property type="entry name" value="Peptidase_C1"/>
    <property type="match status" value="1"/>
</dbReference>
<organism evidence="3 4">
    <name type="scientific">Corallococcus macrosporus</name>
    <dbReference type="NCBI Taxonomy" id="35"/>
    <lineage>
        <taxon>Bacteria</taxon>
        <taxon>Pseudomonadati</taxon>
        <taxon>Myxococcota</taxon>
        <taxon>Myxococcia</taxon>
        <taxon>Myxococcales</taxon>
        <taxon>Cystobacterineae</taxon>
        <taxon>Myxococcaceae</taxon>
        <taxon>Corallococcus</taxon>
    </lineage>
</organism>
<accession>A0ABS3D4B3</accession>
<protein>
    <submittedName>
        <fullName evidence="3">C1 family peptidase</fullName>
    </submittedName>
</protein>
<keyword evidence="1" id="KW-0732">Signal</keyword>